<reference evidence="1" key="1">
    <citation type="submission" date="2018-05" db="EMBL/GenBank/DDBJ databases">
        <authorList>
            <person name="Lanie J.A."/>
            <person name="Ng W.-L."/>
            <person name="Kazmierczak K.M."/>
            <person name="Andrzejewski T.M."/>
            <person name="Davidsen T.M."/>
            <person name="Wayne K.J."/>
            <person name="Tettelin H."/>
            <person name="Glass J.I."/>
            <person name="Rusch D."/>
            <person name="Podicherti R."/>
            <person name="Tsui H.-C.T."/>
            <person name="Winkler M.E."/>
        </authorList>
    </citation>
    <scope>NUCLEOTIDE SEQUENCE</scope>
</reference>
<evidence type="ECO:0000313" key="1">
    <source>
        <dbReference type="EMBL" id="SUZ90175.1"/>
    </source>
</evidence>
<protein>
    <submittedName>
        <fullName evidence="1">Uncharacterized protein</fullName>
    </submittedName>
</protein>
<gene>
    <name evidence="1" type="ORF">METZ01_LOCUS43029</name>
</gene>
<organism evidence="1">
    <name type="scientific">marine metagenome</name>
    <dbReference type="NCBI Taxonomy" id="408172"/>
    <lineage>
        <taxon>unclassified sequences</taxon>
        <taxon>metagenomes</taxon>
        <taxon>ecological metagenomes</taxon>
    </lineage>
</organism>
<accession>A0A381REE6</accession>
<proteinExistence type="predicted"/>
<dbReference type="EMBL" id="UINC01001873">
    <property type="protein sequence ID" value="SUZ90175.1"/>
    <property type="molecule type" value="Genomic_DNA"/>
</dbReference>
<sequence>MKKLSIVLLLLIPLISFTQAGFKLRKFKDKLSSKVMEKGVEKGMGLDHFGKLAALEYENYHYRYETEIYSFTLDFITNPPIADSYNSVKLTIRNKSDKDILFGSKNKRERVDAREIEGVITMPDFQFIVIPKLNRNQPGFDQFGKQKNKDRLYAKGDPKSYSDTELSSIYINYELAGSYYDFPDEINIRYKSDVNYLWQGMFKSDERLEKEGKLNHITLTANPNWSRKWRNSDPDYQKKLSDFMVQNEVSIFGKKKKKKKKKKK</sequence>
<name>A0A381REE6_9ZZZZ</name>
<dbReference type="AlphaFoldDB" id="A0A381REE6"/>